<evidence type="ECO:0000256" key="9">
    <source>
        <dbReference type="SAM" id="MobiDB-lite"/>
    </source>
</evidence>
<dbReference type="GO" id="GO:0005886">
    <property type="term" value="C:plasma membrane"/>
    <property type="evidence" value="ECO:0007669"/>
    <property type="project" value="UniProtKB-SubCell"/>
</dbReference>
<dbReference type="EMBL" id="KX698632">
    <property type="protein sequence ID" value="APD72588.1"/>
    <property type="molecule type" value="Genomic_DNA"/>
</dbReference>
<evidence type="ECO:0000256" key="5">
    <source>
        <dbReference type="ARBA" id="ARBA00022729"/>
    </source>
</evidence>
<protein>
    <submittedName>
        <fullName evidence="13">Variant surface glycoprotein 1125.36</fullName>
    </submittedName>
</protein>
<evidence type="ECO:0000256" key="7">
    <source>
        <dbReference type="ARBA" id="ARBA00023180"/>
    </source>
</evidence>
<evidence type="ECO:0000259" key="11">
    <source>
        <dbReference type="Pfam" id="PF10659"/>
    </source>
</evidence>
<evidence type="ECO:0000259" key="12">
    <source>
        <dbReference type="Pfam" id="PF13206"/>
    </source>
</evidence>
<feature type="compositionally biased region" description="Low complexity" evidence="9">
    <location>
        <begin position="392"/>
        <end position="406"/>
    </location>
</feature>
<dbReference type="VEuPathDB" id="TriTrypDB:Tb427_000460200"/>
<evidence type="ECO:0000256" key="1">
    <source>
        <dbReference type="ARBA" id="ARBA00002523"/>
    </source>
</evidence>
<keyword evidence="8" id="KW-0449">Lipoprotein</keyword>
<comment type="subcellular location">
    <subcellularLocation>
        <location evidence="2">Cell membrane</location>
        <topology evidence="2">Lipid-anchor</topology>
        <topology evidence="2">GPI-anchor</topology>
    </subcellularLocation>
</comment>
<evidence type="ECO:0000256" key="10">
    <source>
        <dbReference type="SAM" id="SignalP"/>
    </source>
</evidence>
<feature type="chain" id="PRO_5009615316" evidence="10">
    <location>
        <begin position="28"/>
        <end position="521"/>
    </location>
</feature>
<evidence type="ECO:0000256" key="4">
    <source>
        <dbReference type="ARBA" id="ARBA00022622"/>
    </source>
</evidence>
<comment type="function">
    <text evidence="1">VSG forms a coat on the surface of the parasite. The trypanosome evades the immune response of the host by expressing a series of antigenically distinct VSGs from an estimated 1000 VSG genes.</text>
</comment>
<evidence type="ECO:0000256" key="3">
    <source>
        <dbReference type="ARBA" id="ARBA00022475"/>
    </source>
</evidence>
<dbReference type="Gene3D" id="3.30.1680.40">
    <property type="match status" value="1"/>
</dbReference>
<feature type="signal peptide" evidence="10">
    <location>
        <begin position="1"/>
        <end position="27"/>
    </location>
</feature>
<proteinExistence type="predicted"/>
<accession>A0A1J0R430</accession>
<feature type="compositionally biased region" description="Basic and acidic residues" evidence="9">
    <location>
        <begin position="407"/>
        <end position="418"/>
    </location>
</feature>
<feature type="domain" description="Trypanosome variant surface glycoprotein C-terminal" evidence="11">
    <location>
        <begin position="419"/>
        <end position="520"/>
    </location>
</feature>
<dbReference type="VEuPathDB" id="TriTrypDB:Tb11.v5.0662"/>
<dbReference type="VEuPathDB" id="TriTrypDB:Tb1125.3.440"/>
<keyword evidence="6" id="KW-0472">Membrane</keyword>
<keyword evidence="7" id="KW-0325">Glycoprotein</keyword>
<dbReference type="GO" id="GO:0098552">
    <property type="term" value="C:side of membrane"/>
    <property type="evidence" value="ECO:0007669"/>
    <property type="project" value="UniProtKB-KW"/>
</dbReference>
<keyword evidence="4" id="KW-0336">GPI-anchor</keyword>
<dbReference type="InterPro" id="IPR025932">
    <property type="entry name" value="Trypano_VSG_B_N_dom"/>
</dbReference>
<evidence type="ECO:0000256" key="6">
    <source>
        <dbReference type="ARBA" id="ARBA00023136"/>
    </source>
</evidence>
<dbReference type="Gene3D" id="3.30.1680.30">
    <property type="match status" value="1"/>
</dbReference>
<evidence type="ECO:0000313" key="13">
    <source>
        <dbReference type="EMBL" id="APD72588.1"/>
    </source>
</evidence>
<dbReference type="Pfam" id="PF13206">
    <property type="entry name" value="VSG_B"/>
    <property type="match status" value="1"/>
</dbReference>
<feature type="domain" description="Trypanosome variant surface glycoprotein B-type N-terminal" evidence="12">
    <location>
        <begin position="18"/>
        <end position="371"/>
    </location>
</feature>
<dbReference type="Pfam" id="PF10659">
    <property type="entry name" value="Trypan_glycop_C"/>
    <property type="match status" value="1"/>
</dbReference>
<dbReference type="InterPro" id="IPR019609">
    <property type="entry name" value="Variant_surf_glycoprt_trypan_C"/>
</dbReference>
<reference evidence="13" key="1">
    <citation type="submission" date="2016-08" db="EMBL/GenBank/DDBJ databases">
        <title>VSG repertoire of Trypanosoma brucei EATRO 1125.</title>
        <authorList>
            <person name="Cross G.A."/>
        </authorList>
    </citation>
    <scope>NUCLEOTIDE SEQUENCE</scope>
    <source>
        <strain evidence="13">EATRO 1125</strain>
    </source>
</reference>
<evidence type="ECO:0000256" key="8">
    <source>
        <dbReference type="ARBA" id="ARBA00023288"/>
    </source>
</evidence>
<keyword evidence="3" id="KW-1003">Cell membrane</keyword>
<name>A0A1J0R430_9TRYP</name>
<evidence type="ECO:0000256" key="2">
    <source>
        <dbReference type="ARBA" id="ARBA00004609"/>
    </source>
</evidence>
<feature type="region of interest" description="Disordered" evidence="9">
    <location>
        <begin position="390"/>
        <end position="418"/>
    </location>
</feature>
<sequence length="521" mass="55865">MWTWKKNVNSALATVVVIAASFPKAQALPEGANADVFAKVCKLIQLQEAGPQAIGTQETAEDELAELSALNMSLSDPAWQNLFLKNTKQELSWADAVNGPAAEFPDWQSTWQKWAAARQLLETDSDAARRIKTSKLSKLTGNARKLAAAKVDQFLAAAMELNSQLLEERRSLAEASSATISAKLNEAVYGSGGSRDKFATTAGNDHGAATVTACATEGKINEAHPLAYVAMCLTLEKNGGGENPKALNLGANPSTWTAGGSGAKTSYESVRKLCSASSSTVATPNTLRWALQDLHSSITIHNNAGYLGWTASGTCDGSSNNGLCVRYGTSITAGTDNWNRLTFATSILKAAELLEQRDRAVLNQKSLKEAIVMKLKTAYSIGSEMQAAASLQQPAEATEQQTQTTREPTKDSQAKKNECEEITKDTDCDAKLYCTYQKDSSDKKKCKYNETKATAQGVPVTQTQTGGATEPATDKCKGKEEKDCKSPDCKWENNACKDSSILVNKQFAHSVVNAALVAFLF</sequence>
<organism evidence="13">
    <name type="scientific">Trypanosoma brucei</name>
    <dbReference type="NCBI Taxonomy" id="5691"/>
    <lineage>
        <taxon>Eukaryota</taxon>
        <taxon>Discoba</taxon>
        <taxon>Euglenozoa</taxon>
        <taxon>Kinetoplastea</taxon>
        <taxon>Metakinetoplastina</taxon>
        <taxon>Trypanosomatida</taxon>
        <taxon>Trypanosomatidae</taxon>
        <taxon>Trypanosoma</taxon>
    </lineage>
</organism>
<dbReference type="AlphaFoldDB" id="A0A1J0R430"/>
<keyword evidence="5 10" id="KW-0732">Signal</keyword>